<keyword evidence="3" id="KW-0866">Nonsense-mediated mRNA decay</keyword>
<feature type="compositionally biased region" description="Basic and acidic residues" evidence="5">
    <location>
        <begin position="13"/>
        <end position="25"/>
    </location>
</feature>
<evidence type="ECO:0000256" key="2">
    <source>
        <dbReference type="ARBA" id="ARBA00005991"/>
    </source>
</evidence>
<evidence type="ECO:0000256" key="1">
    <source>
        <dbReference type="ARBA" id="ARBA00004123"/>
    </source>
</evidence>
<feature type="region of interest" description="Disordered" evidence="5">
    <location>
        <begin position="215"/>
        <end position="481"/>
    </location>
</feature>
<dbReference type="InterPro" id="IPR039722">
    <property type="entry name" value="Upf3"/>
</dbReference>
<dbReference type="GO" id="GO:0005730">
    <property type="term" value="C:nucleolus"/>
    <property type="evidence" value="ECO:0007669"/>
    <property type="project" value="TreeGrafter"/>
</dbReference>
<accession>A0A067NXZ1</accession>
<reference evidence="8" key="1">
    <citation type="journal article" date="2014" name="Proc. Natl. Acad. Sci. U.S.A.">
        <title>Extensive sampling of basidiomycete genomes demonstrates inadequacy of the white-rot/brown-rot paradigm for wood decay fungi.</title>
        <authorList>
            <person name="Riley R."/>
            <person name="Salamov A.A."/>
            <person name="Brown D.W."/>
            <person name="Nagy L.G."/>
            <person name="Floudas D."/>
            <person name="Held B.W."/>
            <person name="Levasseur A."/>
            <person name="Lombard V."/>
            <person name="Morin E."/>
            <person name="Otillar R."/>
            <person name="Lindquist E.A."/>
            <person name="Sun H."/>
            <person name="LaButti K.M."/>
            <person name="Schmutz J."/>
            <person name="Jabbour D."/>
            <person name="Luo H."/>
            <person name="Baker S.E."/>
            <person name="Pisabarro A.G."/>
            <person name="Walton J.D."/>
            <person name="Blanchette R.A."/>
            <person name="Henrissat B."/>
            <person name="Martin F."/>
            <person name="Cullen D."/>
            <person name="Hibbett D.S."/>
            <person name="Grigoriev I.V."/>
        </authorList>
    </citation>
    <scope>NUCLEOTIDE SEQUENCE [LARGE SCALE GENOMIC DNA]</scope>
    <source>
        <strain evidence="8">PC15</strain>
    </source>
</reference>
<feature type="compositionally biased region" description="Polar residues" evidence="5">
    <location>
        <begin position="1"/>
        <end position="11"/>
    </location>
</feature>
<keyword evidence="4" id="KW-0539">Nucleus</keyword>
<evidence type="ECO:0000313" key="7">
    <source>
        <dbReference type="EMBL" id="KDQ32779.1"/>
    </source>
</evidence>
<feature type="region of interest" description="Disordered" evidence="5">
    <location>
        <begin position="1"/>
        <end position="31"/>
    </location>
</feature>
<feature type="compositionally biased region" description="Gly residues" evidence="5">
    <location>
        <begin position="415"/>
        <end position="426"/>
    </location>
</feature>
<comment type="subcellular location">
    <subcellularLocation>
        <location evidence="1">Nucleus</location>
    </subcellularLocation>
</comment>
<dbReference type="SUPFAM" id="SSF54928">
    <property type="entry name" value="RNA-binding domain, RBD"/>
    <property type="match status" value="1"/>
</dbReference>
<evidence type="ECO:0000256" key="5">
    <source>
        <dbReference type="SAM" id="MobiDB-lite"/>
    </source>
</evidence>
<proteinExistence type="inferred from homology"/>
<dbReference type="Gene3D" id="3.30.70.330">
    <property type="match status" value="1"/>
</dbReference>
<feature type="compositionally biased region" description="Polar residues" evidence="5">
    <location>
        <begin position="298"/>
        <end position="317"/>
    </location>
</feature>
<dbReference type="CDD" id="cd12455">
    <property type="entry name" value="RRM_like_Smg4_UPF3"/>
    <property type="match status" value="1"/>
</dbReference>
<dbReference type="InterPro" id="IPR012677">
    <property type="entry name" value="Nucleotide-bd_a/b_plait_sf"/>
</dbReference>
<dbReference type="VEuPathDB" id="FungiDB:PLEOSDRAFT_1073199"/>
<evidence type="ECO:0000256" key="3">
    <source>
        <dbReference type="ARBA" id="ARBA00023161"/>
    </source>
</evidence>
<gene>
    <name evidence="7" type="ORF">PLEOSDRAFT_1073199</name>
</gene>
<dbReference type="HOGENOM" id="CLU_035823_0_0_1"/>
<dbReference type="GO" id="GO:0000184">
    <property type="term" value="P:nuclear-transcribed mRNA catabolic process, nonsense-mediated decay"/>
    <property type="evidence" value="ECO:0007669"/>
    <property type="project" value="UniProtKB-KW"/>
</dbReference>
<dbReference type="Pfam" id="PF03467">
    <property type="entry name" value="Smg4_UPF3"/>
    <property type="match status" value="1"/>
</dbReference>
<feature type="compositionally biased region" description="Basic and acidic residues" evidence="5">
    <location>
        <begin position="364"/>
        <end position="384"/>
    </location>
</feature>
<dbReference type="STRING" id="1137138.A0A067NXZ1"/>
<protein>
    <recommendedName>
        <fullName evidence="6">UPF3 domain-containing protein</fullName>
    </recommendedName>
</protein>
<feature type="domain" description="UPF3" evidence="6">
    <location>
        <begin position="35"/>
        <end position="194"/>
    </location>
</feature>
<evidence type="ECO:0000259" key="6">
    <source>
        <dbReference type="Pfam" id="PF03467"/>
    </source>
</evidence>
<dbReference type="OrthoDB" id="18087at2759"/>
<dbReference type="EMBL" id="KL198004">
    <property type="protein sequence ID" value="KDQ32779.1"/>
    <property type="molecule type" value="Genomic_DNA"/>
</dbReference>
<evidence type="ECO:0000256" key="4">
    <source>
        <dbReference type="ARBA" id="ARBA00023242"/>
    </source>
</evidence>
<feature type="compositionally biased region" description="Pro residues" evidence="5">
    <location>
        <begin position="275"/>
        <end position="285"/>
    </location>
</feature>
<dbReference type="InterPro" id="IPR035979">
    <property type="entry name" value="RBD_domain_sf"/>
</dbReference>
<sequence>MATMVTSQPQAKSRRDRDKERKDKTQVQVSAPGDRLKTIVRRLPPNLPEDIFWQSVQAWVTEDTVTWKVYYLGKASKRLNKENVPSRAYIAFKDEETLMTFSREYDGHIFRDKSGNEFQAVVEFAPYQKVPSDRKKVDARLGTIEKDEDYISFIEALEASKKAEPVSLEALIASTQPAPMPTTTPLLEALKAEKSAAKDREAILRNHAHYKEIASRKEDAKKKAAASQAARQDPPHLASETSSGKRGKKGGAPPLKQGPPLTNAQPVKPPQIQTKPPPNTSPAKPPKAFRSRGKQQAPVESNASTSTPASQSHNNEVSKVPTAGPSQPQAATTSAQPPTAPRRMRLGLASRQFEAALSGVGVSRRRDREDKADSPAGEGPRDGVSDGAQTPIQAAIPLSPRSPKRERRRKDDGASAGGGGPNGAGVPGILQRIDAPQAQGNINARIDAAPPPPNFGPPARGGAPRGRGRGRGRGGSARGSG</sequence>
<dbReference type="PANTHER" id="PTHR13112:SF0">
    <property type="entry name" value="FI21285P1"/>
    <property type="match status" value="1"/>
</dbReference>
<feature type="compositionally biased region" description="Low complexity" evidence="5">
    <location>
        <begin position="325"/>
        <end position="337"/>
    </location>
</feature>
<dbReference type="AlphaFoldDB" id="A0A067NXZ1"/>
<dbReference type="GO" id="GO:0003729">
    <property type="term" value="F:mRNA binding"/>
    <property type="evidence" value="ECO:0007669"/>
    <property type="project" value="TreeGrafter"/>
</dbReference>
<dbReference type="GO" id="GO:0045727">
    <property type="term" value="P:positive regulation of translation"/>
    <property type="evidence" value="ECO:0007669"/>
    <property type="project" value="TreeGrafter"/>
</dbReference>
<organism evidence="7 8">
    <name type="scientific">Pleurotus ostreatus (strain PC15)</name>
    <name type="common">Oyster mushroom</name>
    <dbReference type="NCBI Taxonomy" id="1137138"/>
    <lineage>
        <taxon>Eukaryota</taxon>
        <taxon>Fungi</taxon>
        <taxon>Dikarya</taxon>
        <taxon>Basidiomycota</taxon>
        <taxon>Agaricomycotina</taxon>
        <taxon>Agaricomycetes</taxon>
        <taxon>Agaricomycetidae</taxon>
        <taxon>Agaricales</taxon>
        <taxon>Pleurotineae</taxon>
        <taxon>Pleurotaceae</taxon>
        <taxon>Pleurotus</taxon>
    </lineage>
</organism>
<name>A0A067NXZ1_PLEO1</name>
<dbReference type="PANTHER" id="PTHR13112">
    <property type="entry name" value="UPF3 REGULATOR OF NONSENSE TRANSCRIPTS-LIKE PROTEIN"/>
    <property type="match status" value="1"/>
</dbReference>
<dbReference type="Proteomes" id="UP000027073">
    <property type="component" value="Unassembled WGS sequence"/>
</dbReference>
<comment type="similarity">
    <text evidence="2">Belongs to the RENT3 family.</text>
</comment>
<dbReference type="InterPro" id="IPR005120">
    <property type="entry name" value="UPF3_dom"/>
</dbReference>
<dbReference type="InParanoid" id="A0A067NXZ1"/>
<evidence type="ECO:0000313" key="8">
    <source>
        <dbReference type="Proteomes" id="UP000027073"/>
    </source>
</evidence>
<dbReference type="GO" id="GO:0005737">
    <property type="term" value="C:cytoplasm"/>
    <property type="evidence" value="ECO:0007669"/>
    <property type="project" value="TreeGrafter"/>
</dbReference>